<gene>
    <name evidence="1" type="ORF">LTR97_012868</name>
</gene>
<proteinExistence type="predicted"/>
<comment type="caution">
    <text evidence="1">The sequence shown here is derived from an EMBL/GenBank/DDBJ whole genome shotgun (WGS) entry which is preliminary data.</text>
</comment>
<sequence>MDDQLARRALPPLDRLPAEIRLKIFELVLCPKGRTTHLAKRRTHEGKKCYARLVDTAVLVALVNDHHYGEACDIFYASHFVSFSKYWHLYSLAEMRQSALYITRLKLVNFASGDIFLTKNCLEFAMELPKLKWLCVAFDGLSHTTTLREHLNKIGFLAGRKLVCRAVACYEIRHGKDKIILFQHRGMLKQWQDNKAKHAGSRSRRDVWQVDPSVDSWDPDSWEWTTAYEWIAAFNITTRSASSFKGGTAYQLPWYLTDHDERIIKRESTKIVTAAITRDLGLLELDKDKSCTAEVLEGITDLLLINSGYCPLLGLGDDRYGAMKKAHRRSAESLTRSKSEDVVCIRMNWIRVGLDAMVKIAKRVFRRN</sequence>
<reference evidence="1" key="1">
    <citation type="submission" date="2023-08" db="EMBL/GenBank/DDBJ databases">
        <title>Black Yeasts Isolated from many extreme environments.</title>
        <authorList>
            <person name="Coleine C."/>
            <person name="Stajich J.E."/>
            <person name="Selbmann L."/>
        </authorList>
    </citation>
    <scope>NUCLEOTIDE SEQUENCE</scope>
    <source>
        <strain evidence="1">CCFEE 5810</strain>
    </source>
</reference>
<evidence type="ECO:0008006" key="3">
    <source>
        <dbReference type="Google" id="ProtNLM"/>
    </source>
</evidence>
<evidence type="ECO:0000313" key="1">
    <source>
        <dbReference type="EMBL" id="KAK5689528.1"/>
    </source>
</evidence>
<name>A0AAN7VQD8_9PEZI</name>
<accession>A0AAN7VQD8</accession>
<protein>
    <recommendedName>
        <fullName evidence="3">F-box domain-containing protein</fullName>
    </recommendedName>
</protein>
<dbReference type="Proteomes" id="UP001310594">
    <property type="component" value="Unassembled WGS sequence"/>
</dbReference>
<dbReference type="AlphaFoldDB" id="A0AAN7VQD8"/>
<evidence type="ECO:0000313" key="2">
    <source>
        <dbReference type="Proteomes" id="UP001310594"/>
    </source>
</evidence>
<organism evidence="1 2">
    <name type="scientific">Elasticomyces elasticus</name>
    <dbReference type="NCBI Taxonomy" id="574655"/>
    <lineage>
        <taxon>Eukaryota</taxon>
        <taxon>Fungi</taxon>
        <taxon>Dikarya</taxon>
        <taxon>Ascomycota</taxon>
        <taxon>Pezizomycotina</taxon>
        <taxon>Dothideomycetes</taxon>
        <taxon>Dothideomycetidae</taxon>
        <taxon>Mycosphaerellales</taxon>
        <taxon>Teratosphaeriaceae</taxon>
        <taxon>Elasticomyces</taxon>
    </lineage>
</organism>
<dbReference type="EMBL" id="JAVRQU010000031">
    <property type="protein sequence ID" value="KAK5689528.1"/>
    <property type="molecule type" value="Genomic_DNA"/>
</dbReference>